<dbReference type="Gene3D" id="2.60.120.200">
    <property type="match status" value="1"/>
</dbReference>
<proteinExistence type="predicted"/>
<name>A0A4V6N5P8_9SPHI</name>
<dbReference type="GO" id="GO:0004553">
    <property type="term" value="F:hydrolase activity, hydrolyzing O-glycosyl compounds"/>
    <property type="evidence" value="ECO:0007669"/>
    <property type="project" value="UniProtKB-ARBA"/>
</dbReference>
<gene>
    <name evidence="1" type="ORF">EZ444_20815</name>
</gene>
<accession>A0A4V6N5P8</accession>
<protein>
    <recommendedName>
        <fullName evidence="3">DUF2341 domain-containing protein</fullName>
    </recommendedName>
</protein>
<keyword evidence="2" id="KW-1185">Reference proteome</keyword>
<sequence length="1049" mass="115637">MVCSNFWFKRIVVLLLVVITYENVRGQSWMPGYNFRKKITIDKSMIGGGANLLDFPVLIELEDHDLKQSTGCVHLSQNNKELDISFASANQSSLPINFQLDSYDALKGKLVCWLRIKELIAIGNVGANEFYLYYGSMQTHNPLSAESRATWGNAYQNVWHINPDLAPATSRSANQSSGNDMTGDPTMSLTNFHQGKIGSGLQFNGLTTSMQAAPDTNANVYVTLWLKLNQIGTEQVILANDTLDSGFQLTIDAEGFILFLGRKSTVALVPDIWYYIGVMYNSRQKEIYINGVYKSGDVKLNFPTKNVGRLSIGKSKQGDRYFNGMIDELRMLRVARRKEWLGAEYRNQLNPAAFVNISSQEMNPIQIPLVNEFTGANGTNNWVDEGNWSYGKLPEPYANVNIKAGKELRTPAGNGVMVNGLILEAGARLLLGADLEVNCKAHIGLSSSIALDEGIRLIFKNDVVNNGAILLNENIGTLRFGADQSLQTFSGSGSCKVSRLEIDLASGTVLLQTTIKVSKELALIKGILNANGNLTMLSTGPGNYATLMPIQNTSVTNVIGNVIVQQFIAGDFLAPATARNWWLLSSPVYQSLTEPKWYSLNAIQQSIFVTGKGGVNNGFDLSPNNNATIYTHDQSLPGSLSQKYISIAAMGSNVPLGKGFYVFSRGSKTEPNAYVHQIQTTPFSNPKPYTLSYSGKLFTGELRVALHNRNTGGEGDGYNLLGNPYASALVWGNLQKINVGPFLWVFDTKNNAYRVTGDPEYIIPPGTGFFVKVSNGNSTGELMFTEQAKYGAAPATFSRRISSTEKVTSIAQHDEKSRLKITLNKEGLSDDYVLTLHPSGNNEINDADAAKIGEGYLSISGLATNGNKLSIDERATDTGRRVIKLFVKGWTTGAYTLKFNATFNNHEKLTVIDHYLNVEYPITTAESVHHFSIDTEVGPSYGKERFSLLLEPVKITKPINELTDKPFLFYPNPINELLYLKAVNQTWRNLKVLIRTLSGEVVWRNELAVLEPGIPVQLSCSQLMKGIYILQLIDQTRNKAITSFKILKN</sequence>
<dbReference type="EMBL" id="SJSM01000018">
    <property type="protein sequence ID" value="TCC89576.1"/>
    <property type="molecule type" value="Genomic_DNA"/>
</dbReference>
<evidence type="ECO:0000313" key="1">
    <source>
        <dbReference type="EMBL" id="TCC89576.1"/>
    </source>
</evidence>
<dbReference type="RefSeq" id="WP_131611081.1">
    <property type="nucleotide sequence ID" value="NZ_SJSM01000018.1"/>
</dbReference>
<dbReference type="InterPro" id="IPR013320">
    <property type="entry name" value="ConA-like_dom_sf"/>
</dbReference>
<organism evidence="1 2">
    <name type="scientific">Pedobacter hiemivivus</name>
    <dbReference type="NCBI Taxonomy" id="2530454"/>
    <lineage>
        <taxon>Bacteria</taxon>
        <taxon>Pseudomonadati</taxon>
        <taxon>Bacteroidota</taxon>
        <taxon>Sphingobacteriia</taxon>
        <taxon>Sphingobacteriales</taxon>
        <taxon>Sphingobacteriaceae</taxon>
        <taxon>Pedobacter</taxon>
    </lineage>
</organism>
<dbReference type="GO" id="GO:0005975">
    <property type="term" value="P:carbohydrate metabolic process"/>
    <property type="evidence" value="ECO:0007669"/>
    <property type="project" value="UniProtKB-ARBA"/>
</dbReference>
<evidence type="ECO:0000313" key="2">
    <source>
        <dbReference type="Proteomes" id="UP000291117"/>
    </source>
</evidence>
<dbReference type="Pfam" id="PF13385">
    <property type="entry name" value="Laminin_G_3"/>
    <property type="match status" value="1"/>
</dbReference>
<evidence type="ECO:0008006" key="3">
    <source>
        <dbReference type="Google" id="ProtNLM"/>
    </source>
</evidence>
<dbReference type="SUPFAM" id="SSF49899">
    <property type="entry name" value="Concanavalin A-like lectins/glucanases"/>
    <property type="match status" value="1"/>
</dbReference>
<dbReference type="OrthoDB" id="101122at2"/>
<comment type="caution">
    <text evidence="1">The sequence shown here is derived from an EMBL/GenBank/DDBJ whole genome shotgun (WGS) entry which is preliminary data.</text>
</comment>
<dbReference type="AlphaFoldDB" id="A0A4V6N5P8"/>
<reference evidence="1 2" key="1">
    <citation type="submission" date="2019-02" db="EMBL/GenBank/DDBJ databases">
        <title>Pedobacter sp. RP-3-8 sp. nov., isolated from Arctic soil.</title>
        <authorList>
            <person name="Dahal R.H."/>
        </authorList>
    </citation>
    <scope>NUCLEOTIDE SEQUENCE [LARGE SCALE GENOMIC DNA]</scope>
    <source>
        <strain evidence="1 2">RP-3-8</strain>
    </source>
</reference>
<dbReference type="Proteomes" id="UP000291117">
    <property type="component" value="Unassembled WGS sequence"/>
</dbReference>